<feature type="transmembrane region" description="Helical" evidence="4">
    <location>
        <begin position="654"/>
        <end position="674"/>
    </location>
</feature>
<feature type="domain" description="4Fe-4S ferredoxin-type" evidence="5">
    <location>
        <begin position="374"/>
        <end position="403"/>
    </location>
</feature>
<dbReference type="SUPFAM" id="SSF142019">
    <property type="entry name" value="Nqo1 FMN-binding domain-like"/>
    <property type="match status" value="1"/>
</dbReference>
<keyword evidence="4" id="KW-0812">Transmembrane</keyword>
<keyword evidence="4" id="KW-0472">Membrane</keyword>
<comment type="caution">
    <text evidence="6">The sequence shown here is derived from an EMBL/GenBank/DDBJ whole genome shotgun (WGS) entry which is preliminary data.</text>
</comment>
<dbReference type="InterPro" id="IPR017900">
    <property type="entry name" value="4Fe4S_Fe_S_CS"/>
</dbReference>
<dbReference type="InterPro" id="IPR037225">
    <property type="entry name" value="Nuo51_FMN-bd_sf"/>
</dbReference>
<organism evidence="6 7">
    <name type="scientific">Catenibacillus scindens</name>
    <dbReference type="NCBI Taxonomy" id="673271"/>
    <lineage>
        <taxon>Bacteria</taxon>
        <taxon>Bacillati</taxon>
        <taxon>Bacillota</taxon>
        <taxon>Clostridia</taxon>
        <taxon>Lachnospirales</taxon>
        <taxon>Lachnospiraceae</taxon>
        <taxon>Catenibacillus</taxon>
    </lineage>
</organism>
<dbReference type="GO" id="GO:0016020">
    <property type="term" value="C:membrane"/>
    <property type="evidence" value="ECO:0007669"/>
    <property type="project" value="InterPro"/>
</dbReference>
<dbReference type="AlphaFoldDB" id="A0A7W8HA35"/>
<name>A0A7W8HA35_9FIRM</name>
<reference evidence="6 7" key="1">
    <citation type="submission" date="2020-08" db="EMBL/GenBank/DDBJ databases">
        <title>Genomic Encyclopedia of Type Strains, Phase IV (KMG-IV): sequencing the most valuable type-strain genomes for metagenomic binning, comparative biology and taxonomic classification.</title>
        <authorList>
            <person name="Goeker M."/>
        </authorList>
    </citation>
    <scope>NUCLEOTIDE SEQUENCE [LARGE SCALE GENOMIC DNA]</scope>
    <source>
        <strain evidence="6 7">DSM 106146</strain>
    </source>
</reference>
<feature type="transmembrane region" description="Helical" evidence="4">
    <location>
        <begin position="587"/>
        <end position="609"/>
    </location>
</feature>
<dbReference type="SUPFAM" id="SSF46548">
    <property type="entry name" value="alpha-helical ferredoxin"/>
    <property type="match status" value="1"/>
</dbReference>
<dbReference type="Pfam" id="PF13375">
    <property type="entry name" value="RnfC_N"/>
    <property type="match status" value="1"/>
</dbReference>
<dbReference type="GO" id="GO:0046872">
    <property type="term" value="F:metal ion binding"/>
    <property type="evidence" value="ECO:0007669"/>
    <property type="project" value="UniProtKB-KW"/>
</dbReference>
<feature type="transmembrane region" description="Helical" evidence="4">
    <location>
        <begin position="621"/>
        <end position="642"/>
    </location>
</feature>
<keyword evidence="4" id="KW-1133">Transmembrane helix</keyword>
<dbReference type="EMBL" id="JACHFW010000004">
    <property type="protein sequence ID" value="MBB5264228.1"/>
    <property type="molecule type" value="Genomic_DNA"/>
</dbReference>
<dbReference type="RefSeq" id="WP_183772747.1">
    <property type="nucleotide sequence ID" value="NZ_JACHFW010000004.1"/>
</dbReference>
<dbReference type="Pfam" id="PF10531">
    <property type="entry name" value="SLBB"/>
    <property type="match status" value="1"/>
</dbReference>
<evidence type="ECO:0000256" key="2">
    <source>
        <dbReference type="ARBA" id="ARBA00023004"/>
    </source>
</evidence>
<dbReference type="GO" id="GO:0009055">
    <property type="term" value="F:electron transfer activity"/>
    <property type="evidence" value="ECO:0007669"/>
    <property type="project" value="InterPro"/>
</dbReference>
<dbReference type="Pfam" id="PF12838">
    <property type="entry name" value="Fer4_7"/>
    <property type="match status" value="1"/>
</dbReference>
<dbReference type="InterPro" id="IPR010208">
    <property type="entry name" value="Ion_transpt_RnfC/RsxC"/>
</dbReference>
<feature type="domain" description="4Fe-4S ferredoxin-type" evidence="5">
    <location>
        <begin position="336"/>
        <end position="366"/>
    </location>
</feature>
<evidence type="ECO:0000313" key="7">
    <source>
        <dbReference type="Proteomes" id="UP000543642"/>
    </source>
</evidence>
<dbReference type="SUPFAM" id="SSF142984">
    <property type="entry name" value="Nqo1 middle domain-like"/>
    <property type="match status" value="1"/>
</dbReference>
<protein>
    <submittedName>
        <fullName evidence="6">Na+-translocating ferredoxin:NAD+ oxidoreductase RnfC subunit</fullName>
    </submittedName>
</protein>
<dbReference type="GO" id="GO:0051539">
    <property type="term" value="F:4 iron, 4 sulfur cluster binding"/>
    <property type="evidence" value="ECO:0007669"/>
    <property type="project" value="InterPro"/>
</dbReference>
<keyword evidence="7" id="KW-1185">Reference proteome</keyword>
<gene>
    <name evidence="6" type="ORF">HNP82_001339</name>
</gene>
<dbReference type="Gene3D" id="3.30.70.20">
    <property type="match status" value="1"/>
</dbReference>
<evidence type="ECO:0000256" key="1">
    <source>
        <dbReference type="ARBA" id="ARBA00022723"/>
    </source>
</evidence>
<dbReference type="PANTHER" id="PTHR43034:SF2">
    <property type="entry name" value="ION-TRANSLOCATING OXIDOREDUCTASE COMPLEX SUBUNIT C"/>
    <property type="match status" value="1"/>
</dbReference>
<dbReference type="PROSITE" id="PS51379">
    <property type="entry name" value="4FE4S_FER_2"/>
    <property type="match status" value="2"/>
</dbReference>
<keyword evidence="1" id="KW-0479">Metal-binding</keyword>
<dbReference type="PROSITE" id="PS00198">
    <property type="entry name" value="4FE4S_FER_1"/>
    <property type="match status" value="2"/>
</dbReference>
<dbReference type="InterPro" id="IPR017896">
    <property type="entry name" value="4Fe4S_Fe-S-bd"/>
</dbReference>
<evidence type="ECO:0000313" key="6">
    <source>
        <dbReference type="EMBL" id="MBB5264228.1"/>
    </source>
</evidence>
<dbReference type="InterPro" id="IPR019554">
    <property type="entry name" value="Soluble_ligand-bd"/>
</dbReference>
<evidence type="ECO:0000256" key="3">
    <source>
        <dbReference type="ARBA" id="ARBA00023014"/>
    </source>
</evidence>
<keyword evidence="3" id="KW-0411">Iron-sulfur</keyword>
<evidence type="ECO:0000256" key="4">
    <source>
        <dbReference type="SAM" id="Phobius"/>
    </source>
</evidence>
<dbReference type="InterPro" id="IPR026902">
    <property type="entry name" value="RnfC_N"/>
</dbReference>
<dbReference type="Proteomes" id="UP000543642">
    <property type="component" value="Unassembled WGS sequence"/>
</dbReference>
<sequence length="699" mass="77594">MNVTDCREDEIFEFHMSNAQFETFRPQNVCICLKQGDYVPADPVVAVGDYVLRGQKIGESSSSRSLPVFASISGHVTRIFQERQSVYENVTYVVIQADFPQQTEDRLEMDHEKDLITGLKEMGIAGIDKTSSCSEKNIKLCLGAFDREPMVYAQYRLLVECPAKVLFGARVMAKALGCQSIDIFVCQDEVRYILEKAIHCYKKALLPLERICFYAAPEDIYGRNRVLYENHSDRLWFEPSQLCAVYDSFYDHYPMIARGISISGKVKYPKNLWVPNGAYVRDLVDYCGGFDCKDGGEETMGICFGYHVIEGGPLRGHCVDIEKAAVSLTTESITVLPWNMYREEGCIGCQDCVRVCPAGLKPFRIEKTMEKGLGHVHLAMAGECVECGWCSYVCPSHRRLKEKVAAAKKMSASHSSKEIKKEKKSGEAFRAVASDYIDLEPSMAQTMENIVPVSHGGPYLHGNNNIHALWGIRFRALSVVFLLYVCVAGPQLLVKALWGGGSFFILSLALSGRRRFDGISSLWPAVEEGILSSMVFAFIPSLRWPVVCGIISVIAKRWSAVNPYLVGIGLTTAACAMTRQMITESPVIICAGWMAAWGYMLFKKIAVFWTTPMFLLGYAAVRWISGGLWLWSPAVFMGAVFFANDYKNGGKGTLLQHMSGVLSGLFAAALSLIFPAEAGVFLSLLAAHIIACNLMVYTI</sequence>
<feature type="transmembrane region" description="Helical" evidence="4">
    <location>
        <begin position="492"/>
        <end position="510"/>
    </location>
</feature>
<accession>A0A7W8HA35</accession>
<keyword evidence="2" id="KW-0408">Iron</keyword>
<evidence type="ECO:0000259" key="5">
    <source>
        <dbReference type="PROSITE" id="PS51379"/>
    </source>
</evidence>
<proteinExistence type="predicted"/>
<feature type="transmembrane region" description="Helical" evidence="4">
    <location>
        <begin position="680"/>
        <end position="698"/>
    </location>
</feature>
<dbReference type="PANTHER" id="PTHR43034">
    <property type="entry name" value="ION-TRANSLOCATING OXIDOREDUCTASE COMPLEX SUBUNIT C"/>
    <property type="match status" value="1"/>
</dbReference>